<keyword evidence="3" id="KW-0378">Hydrolase</keyword>
<dbReference type="EC" id="3.6.1.23" evidence="2"/>
<gene>
    <name evidence="7" type="ORF">A2912_05595</name>
</gene>
<evidence type="ECO:0000256" key="2">
    <source>
        <dbReference type="ARBA" id="ARBA00012379"/>
    </source>
</evidence>
<name>A0A1G1YTG6_9BACT</name>
<comment type="caution">
    <text evidence="7">The sequence shown here is derived from an EMBL/GenBank/DDBJ whole genome shotgun (WGS) entry which is preliminary data.</text>
</comment>
<dbReference type="InterPro" id="IPR033704">
    <property type="entry name" value="dUTPase_trimeric"/>
</dbReference>
<protein>
    <recommendedName>
        <fullName evidence="2">dUTP diphosphatase</fullName>
        <ecNumber evidence="2">3.6.1.23</ecNumber>
    </recommendedName>
</protein>
<dbReference type="Pfam" id="PF00692">
    <property type="entry name" value="dUTPase"/>
    <property type="match status" value="1"/>
</dbReference>
<keyword evidence="4" id="KW-0546">Nucleotide metabolism</keyword>
<dbReference type="NCBIfam" id="TIGR00576">
    <property type="entry name" value="dut"/>
    <property type="match status" value="1"/>
</dbReference>
<dbReference type="Proteomes" id="UP000178122">
    <property type="component" value="Unassembled WGS sequence"/>
</dbReference>
<evidence type="ECO:0000256" key="4">
    <source>
        <dbReference type="ARBA" id="ARBA00023080"/>
    </source>
</evidence>
<evidence type="ECO:0000313" key="8">
    <source>
        <dbReference type="Proteomes" id="UP000178122"/>
    </source>
</evidence>
<dbReference type="EMBL" id="MHIN01000009">
    <property type="protein sequence ID" value="OGY55651.1"/>
    <property type="molecule type" value="Genomic_DNA"/>
</dbReference>
<evidence type="ECO:0000259" key="6">
    <source>
        <dbReference type="Pfam" id="PF00692"/>
    </source>
</evidence>
<dbReference type="InterPro" id="IPR036157">
    <property type="entry name" value="dUTPase-like_sf"/>
</dbReference>
<sequence length="140" mass="15249">MKIKIKKINPDCIIPTYAHPGDAGLDLHSLENYSLNPGERKIFALGFALEFPLGFVAIVKDKGGLPKNGGVHTMGGVFDAGYRGEYNVNLINLSSQPYQINQGDKIAQLIILPVFQAVLEKTEHLTDTDRGQGRFGSTGH</sequence>
<accession>A0A1G1YTG6</accession>
<dbReference type="PANTHER" id="PTHR11241:SF0">
    <property type="entry name" value="DEOXYURIDINE 5'-TRIPHOSPHATE NUCLEOTIDOHYDROLASE"/>
    <property type="match status" value="1"/>
</dbReference>
<organism evidence="7 8">
    <name type="scientific">Candidatus Buchananbacteria bacterium RIFCSPLOWO2_01_FULL_40_23b</name>
    <dbReference type="NCBI Taxonomy" id="1797544"/>
    <lineage>
        <taxon>Bacteria</taxon>
        <taxon>Candidatus Buchananiibacteriota</taxon>
    </lineage>
</organism>
<proteinExistence type="inferred from homology"/>
<reference evidence="7 8" key="1">
    <citation type="journal article" date="2016" name="Nat. Commun.">
        <title>Thousands of microbial genomes shed light on interconnected biogeochemical processes in an aquifer system.</title>
        <authorList>
            <person name="Anantharaman K."/>
            <person name="Brown C.T."/>
            <person name="Hug L.A."/>
            <person name="Sharon I."/>
            <person name="Castelle C.J."/>
            <person name="Probst A.J."/>
            <person name="Thomas B.C."/>
            <person name="Singh A."/>
            <person name="Wilkins M.J."/>
            <person name="Karaoz U."/>
            <person name="Brodie E.L."/>
            <person name="Williams K.H."/>
            <person name="Hubbard S.S."/>
            <person name="Banfield J.F."/>
        </authorList>
    </citation>
    <scope>NUCLEOTIDE SEQUENCE [LARGE SCALE GENOMIC DNA]</scope>
</reference>
<comment type="similarity">
    <text evidence="1">Belongs to the dUTPase family.</text>
</comment>
<dbReference type="GO" id="GO:0000287">
    <property type="term" value="F:magnesium ion binding"/>
    <property type="evidence" value="ECO:0007669"/>
    <property type="project" value="InterPro"/>
</dbReference>
<evidence type="ECO:0000256" key="1">
    <source>
        <dbReference type="ARBA" id="ARBA00006581"/>
    </source>
</evidence>
<comment type="catalytic activity">
    <reaction evidence="5">
        <text>dUTP + H2O = dUMP + diphosphate + H(+)</text>
        <dbReference type="Rhea" id="RHEA:10248"/>
        <dbReference type="ChEBI" id="CHEBI:15377"/>
        <dbReference type="ChEBI" id="CHEBI:15378"/>
        <dbReference type="ChEBI" id="CHEBI:33019"/>
        <dbReference type="ChEBI" id="CHEBI:61555"/>
        <dbReference type="ChEBI" id="CHEBI:246422"/>
        <dbReference type="EC" id="3.6.1.23"/>
    </reaction>
</comment>
<evidence type="ECO:0000256" key="5">
    <source>
        <dbReference type="ARBA" id="ARBA00047686"/>
    </source>
</evidence>
<evidence type="ECO:0000256" key="3">
    <source>
        <dbReference type="ARBA" id="ARBA00022801"/>
    </source>
</evidence>
<feature type="domain" description="dUTPase-like" evidence="6">
    <location>
        <begin position="13"/>
        <end position="139"/>
    </location>
</feature>
<dbReference type="CDD" id="cd07557">
    <property type="entry name" value="trimeric_dUTPase"/>
    <property type="match status" value="1"/>
</dbReference>
<evidence type="ECO:0000313" key="7">
    <source>
        <dbReference type="EMBL" id="OGY55651.1"/>
    </source>
</evidence>
<dbReference type="AlphaFoldDB" id="A0A1G1YTG6"/>
<dbReference type="PANTHER" id="PTHR11241">
    <property type="entry name" value="DEOXYURIDINE 5'-TRIPHOSPHATE NUCLEOTIDOHYDROLASE"/>
    <property type="match status" value="1"/>
</dbReference>
<dbReference type="GO" id="GO:0006226">
    <property type="term" value="P:dUMP biosynthetic process"/>
    <property type="evidence" value="ECO:0007669"/>
    <property type="project" value="InterPro"/>
</dbReference>
<dbReference type="InterPro" id="IPR029054">
    <property type="entry name" value="dUTPase-like"/>
</dbReference>
<dbReference type="GO" id="GO:0004170">
    <property type="term" value="F:dUTP diphosphatase activity"/>
    <property type="evidence" value="ECO:0007669"/>
    <property type="project" value="UniProtKB-EC"/>
</dbReference>
<dbReference type="NCBIfam" id="NF001862">
    <property type="entry name" value="PRK00601.1"/>
    <property type="match status" value="1"/>
</dbReference>
<dbReference type="GO" id="GO:0046081">
    <property type="term" value="P:dUTP catabolic process"/>
    <property type="evidence" value="ECO:0007669"/>
    <property type="project" value="InterPro"/>
</dbReference>
<dbReference type="SUPFAM" id="SSF51283">
    <property type="entry name" value="dUTPase-like"/>
    <property type="match status" value="1"/>
</dbReference>
<dbReference type="Gene3D" id="2.70.40.10">
    <property type="match status" value="1"/>
</dbReference>
<dbReference type="InterPro" id="IPR008181">
    <property type="entry name" value="dUTPase"/>
</dbReference>